<evidence type="ECO:0000313" key="6">
    <source>
        <dbReference type="EMBL" id="GLK75716.1"/>
    </source>
</evidence>
<evidence type="ECO:0000256" key="3">
    <source>
        <dbReference type="ARBA" id="ARBA00023163"/>
    </source>
</evidence>
<dbReference type="SUPFAM" id="SSF46689">
    <property type="entry name" value="Homeodomain-like"/>
    <property type="match status" value="1"/>
</dbReference>
<reference evidence="6" key="2">
    <citation type="submission" date="2023-01" db="EMBL/GenBank/DDBJ databases">
        <authorList>
            <person name="Sun Q."/>
            <person name="Evtushenko L."/>
        </authorList>
    </citation>
    <scope>NUCLEOTIDE SEQUENCE</scope>
    <source>
        <strain evidence="6">VKM B-2555</strain>
    </source>
</reference>
<feature type="domain" description="HTH tetR-type" evidence="5">
    <location>
        <begin position="1"/>
        <end position="55"/>
    </location>
</feature>
<dbReference type="PROSITE" id="PS50977">
    <property type="entry name" value="HTH_TETR_2"/>
    <property type="match status" value="1"/>
</dbReference>
<dbReference type="AlphaFoldDB" id="A0A9W6N2Z2"/>
<dbReference type="InterPro" id="IPR036271">
    <property type="entry name" value="Tet_transcr_reg_TetR-rel_C_sf"/>
</dbReference>
<dbReference type="PANTHER" id="PTHR47506:SF3">
    <property type="entry name" value="HTH-TYPE TRANSCRIPTIONAL REGULATOR LMRA"/>
    <property type="match status" value="1"/>
</dbReference>
<feature type="DNA-binding region" description="H-T-H motif" evidence="4">
    <location>
        <begin position="18"/>
        <end position="37"/>
    </location>
</feature>
<dbReference type="Pfam" id="PF21993">
    <property type="entry name" value="TetR_C_13_2"/>
    <property type="match status" value="1"/>
</dbReference>
<dbReference type="InterPro" id="IPR054156">
    <property type="entry name" value="YxaF_TetR_C"/>
</dbReference>
<dbReference type="InterPro" id="IPR009057">
    <property type="entry name" value="Homeodomain-like_sf"/>
</dbReference>
<dbReference type="SUPFAM" id="SSF48498">
    <property type="entry name" value="Tetracyclin repressor-like, C-terminal domain"/>
    <property type="match status" value="1"/>
</dbReference>
<keyword evidence="7" id="KW-1185">Reference proteome</keyword>
<gene>
    <name evidence="6" type="ORF">GCM10008171_09700</name>
</gene>
<sequence length="179" mass="18939">MVTALRDVFRAKGWDGASLSDLSRATGLSRAALYHHFPNGKADMAAAALDDVERRLGAELFAPLAGEGAPEARFARWLDGIAAYYRNGDLGCLLGALSLGQDEHKLRPRVEDGFTRWIEALARLADERGAAPADARASAVAVVALIQGALTLARATSSSAPFETALRAAPHILFGNRSA</sequence>
<evidence type="ECO:0000313" key="7">
    <source>
        <dbReference type="Proteomes" id="UP001143364"/>
    </source>
</evidence>
<dbReference type="PANTHER" id="PTHR47506">
    <property type="entry name" value="TRANSCRIPTIONAL REGULATORY PROTEIN"/>
    <property type="match status" value="1"/>
</dbReference>
<dbReference type="Proteomes" id="UP001143364">
    <property type="component" value="Unassembled WGS sequence"/>
</dbReference>
<evidence type="ECO:0000256" key="2">
    <source>
        <dbReference type="ARBA" id="ARBA00023125"/>
    </source>
</evidence>
<evidence type="ECO:0000256" key="4">
    <source>
        <dbReference type="PROSITE-ProRule" id="PRU00335"/>
    </source>
</evidence>
<reference evidence="6" key="1">
    <citation type="journal article" date="2014" name="Int. J. Syst. Evol. Microbiol.">
        <title>Complete genome sequence of Corynebacterium casei LMG S-19264T (=DSM 44701T), isolated from a smear-ripened cheese.</title>
        <authorList>
            <consortium name="US DOE Joint Genome Institute (JGI-PGF)"/>
            <person name="Walter F."/>
            <person name="Albersmeier A."/>
            <person name="Kalinowski J."/>
            <person name="Ruckert C."/>
        </authorList>
    </citation>
    <scope>NUCLEOTIDE SEQUENCE</scope>
    <source>
        <strain evidence="6">VKM B-2555</strain>
    </source>
</reference>
<dbReference type="RefSeq" id="WP_271203655.1">
    <property type="nucleotide sequence ID" value="NZ_BSFK01000005.1"/>
</dbReference>
<keyword evidence="1" id="KW-0805">Transcription regulation</keyword>
<organism evidence="6 7">
    <name type="scientific">Methylopila jiangsuensis</name>
    <dbReference type="NCBI Taxonomy" id="586230"/>
    <lineage>
        <taxon>Bacteria</taxon>
        <taxon>Pseudomonadati</taxon>
        <taxon>Pseudomonadota</taxon>
        <taxon>Alphaproteobacteria</taxon>
        <taxon>Hyphomicrobiales</taxon>
        <taxon>Methylopilaceae</taxon>
        <taxon>Methylopila</taxon>
    </lineage>
</organism>
<dbReference type="Pfam" id="PF00440">
    <property type="entry name" value="TetR_N"/>
    <property type="match status" value="1"/>
</dbReference>
<protein>
    <submittedName>
        <fullName evidence="6">TetR family transcriptional regulator</fullName>
    </submittedName>
</protein>
<accession>A0A9W6N2Z2</accession>
<dbReference type="Gene3D" id="1.10.357.10">
    <property type="entry name" value="Tetracycline Repressor, domain 2"/>
    <property type="match status" value="1"/>
</dbReference>
<evidence type="ECO:0000259" key="5">
    <source>
        <dbReference type="PROSITE" id="PS50977"/>
    </source>
</evidence>
<comment type="caution">
    <text evidence="6">The sequence shown here is derived from an EMBL/GenBank/DDBJ whole genome shotgun (WGS) entry which is preliminary data.</text>
</comment>
<proteinExistence type="predicted"/>
<keyword evidence="3" id="KW-0804">Transcription</keyword>
<dbReference type="EMBL" id="BSFK01000005">
    <property type="protein sequence ID" value="GLK75716.1"/>
    <property type="molecule type" value="Genomic_DNA"/>
</dbReference>
<evidence type="ECO:0000256" key="1">
    <source>
        <dbReference type="ARBA" id="ARBA00023015"/>
    </source>
</evidence>
<dbReference type="InterPro" id="IPR001647">
    <property type="entry name" value="HTH_TetR"/>
</dbReference>
<name>A0A9W6N2Z2_9HYPH</name>
<dbReference type="GO" id="GO:0003677">
    <property type="term" value="F:DNA binding"/>
    <property type="evidence" value="ECO:0007669"/>
    <property type="project" value="UniProtKB-UniRule"/>
</dbReference>
<keyword evidence="2 4" id="KW-0238">DNA-binding</keyword>